<reference evidence="2 3" key="1">
    <citation type="submission" date="2019-09" db="EMBL/GenBank/DDBJ databases">
        <authorList>
            <person name="Chandra G."/>
            <person name="Truman W A."/>
        </authorList>
    </citation>
    <scope>NUCLEOTIDE SEQUENCE [LARGE SCALE GENOMIC DNA]</scope>
    <source>
        <strain evidence="2">PS645</strain>
    </source>
</reference>
<evidence type="ECO:0000313" key="3">
    <source>
        <dbReference type="Proteomes" id="UP000325607"/>
    </source>
</evidence>
<feature type="compositionally biased region" description="Basic residues" evidence="1">
    <location>
        <begin position="20"/>
        <end position="29"/>
    </location>
</feature>
<organism evidence="2 3">
    <name type="scientific">Pseudomonas fluorescens</name>
    <dbReference type="NCBI Taxonomy" id="294"/>
    <lineage>
        <taxon>Bacteria</taxon>
        <taxon>Pseudomonadati</taxon>
        <taxon>Pseudomonadota</taxon>
        <taxon>Gammaproteobacteria</taxon>
        <taxon>Pseudomonadales</taxon>
        <taxon>Pseudomonadaceae</taxon>
        <taxon>Pseudomonas</taxon>
    </lineage>
</organism>
<dbReference type="EMBL" id="CABVGX010000026">
    <property type="protein sequence ID" value="VVN02500.1"/>
    <property type="molecule type" value="Genomic_DNA"/>
</dbReference>
<accession>A0A5E6UA44</accession>
<evidence type="ECO:0000313" key="2">
    <source>
        <dbReference type="EMBL" id="VVN02500.1"/>
    </source>
</evidence>
<feature type="region of interest" description="Disordered" evidence="1">
    <location>
        <begin position="1"/>
        <end position="29"/>
    </location>
</feature>
<dbReference type="AlphaFoldDB" id="A0A5E6UA44"/>
<name>A0A5E6UA44_PSEFL</name>
<dbReference type="Proteomes" id="UP000325607">
    <property type="component" value="Unassembled WGS sequence"/>
</dbReference>
<sequence length="29" mass="3032">MNSKAILSQAKSAGFSPQRAAKRKTISGP</sequence>
<proteinExistence type="predicted"/>
<gene>
    <name evidence="2" type="ORF">PS645_03365</name>
</gene>
<evidence type="ECO:0000256" key="1">
    <source>
        <dbReference type="SAM" id="MobiDB-lite"/>
    </source>
</evidence>
<protein>
    <submittedName>
        <fullName evidence="2">Uncharacterized protein</fullName>
    </submittedName>
</protein>
<feature type="compositionally biased region" description="Polar residues" evidence="1">
    <location>
        <begin position="1"/>
        <end position="11"/>
    </location>
</feature>